<proteinExistence type="predicted"/>
<dbReference type="OrthoDB" id="3405864at2"/>
<keyword evidence="2" id="KW-0472">Membrane</keyword>
<evidence type="ECO:0000256" key="1">
    <source>
        <dbReference type="SAM" id="MobiDB-lite"/>
    </source>
</evidence>
<feature type="compositionally biased region" description="Pro residues" evidence="1">
    <location>
        <begin position="39"/>
        <end position="49"/>
    </location>
</feature>
<accession>A0A562IFR3</accession>
<keyword evidence="3" id="KW-0732">Signal</keyword>
<dbReference type="Proteomes" id="UP000319825">
    <property type="component" value="Unassembled WGS sequence"/>
</dbReference>
<dbReference type="EMBL" id="VLKE01000001">
    <property type="protein sequence ID" value="TWH69859.1"/>
    <property type="molecule type" value="Genomic_DNA"/>
</dbReference>
<protein>
    <recommendedName>
        <fullName evidence="6">IPT/TIG domain-containing protein</fullName>
    </recommendedName>
</protein>
<dbReference type="AlphaFoldDB" id="A0A562IFR3"/>
<feature type="transmembrane region" description="Helical" evidence="2">
    <location>
        <begin position="184"/>
        <end position="204"/>
    </location>
</feature>
<reference evidence="4 5" key="1">
    <citation type="submission" date="2019-07" db="EMBL/GenBank/DDBJ databases">
        <title>R&amp;d 2014.</title>
        <authorList>
            <person name="Klenk H.-P."/>
        </authorList>
    </citation>
    <scope>NUCLEOTIDE SEQUENCE [LARGE SCALE GENOMIC DNA]</scope>
    <source>
        <strain evidence="4 5">DSM 43868</strain>
    </source>
</reference>
<evidence type="ECO:0000256" key="2">
    <source>
        <dbReference type="SAM" id="Phobius"/>
    </source>
</evidence>
<feature type="chain" id="PRO_5021851589" description="IPT/TIG domain-containing protein" evidence="3">
    <location>
        <begin position="26"/>
        <end position="216"/>
    </location>
</feature>
<keyword evidence="2" id="KW-0812">Transmembrane</keyword>
<keyword evidence="5" id="KW-1185">Reference proteome</keyword>
<evidence type="ECO:0000313" key="4">
    <source>
        <dbReference type="EMBL" id="TWH69859.1"/>
    </source>
</evidence>
<dbReference type="RefSeq" id="WP_145776300.1">
    <property type="nucleotide sequence ID" value="NZ_BAAATQ010000140.1"/>
</dbReference>
<keyword evidence="2" id="KW-1133">Transmembrane helix</keyword>
<organism evidence="4 5">
    <name type="scientific">Micromonospora olivasterospora</name>
    <dbReference type="NCBI Taxonomy" id="1880"/>
    <lineage>
        <taxon>Bacteria</taxon>
        <taxon>Bacillati</taxon>
        <taxon>Actinomycetota</taxon>
        <taxon>Actinomycetes</taxon>
        <taxon>Micromonosporales</taxon>
        <taxon>Micromonosporaceae</taxon>
        <taxon>Micromonospora</taxon>
    </lineage>
</organism>
<evidence type="ECO:0000313" key="5">
    <source>
        <dbReference type="Proteomes" id="UP000319825"/>
    </source>
</evidence>
<feature type="signal peptide" evidence="3">
    <location>
        <begin position="1"/>
        <end position="25"/>
    </location>
</feature>
<gene>
    <name evidence="4" type="ORF">JD77_04874</name>
</gene>
<evidence type="ECO:0000256" key="3">
    <source>
        <dbReference type="SAM" id="SignalP"/>
    </source>
</evidence>
<evidence type="ECO:0008006" key="6">
    <source>
        <dbReference type="Google" id="ProtNLM"/>
    </source>
</evidence>
<feature type="compositionally biased region" description="Low complexity" evidence="1">
    <location>
        <begin position="24"/>
        <end position="38"/>
    </location>
</feature>
<feature type="region of interest" description="Disordered" evidence="1">
    <location>
        <begin position="24"/>
        <end position="51"/>
    </location>
</feature>
<sequence>MRLSRIIMALTIGLAVVSAPTAAGAAQPQPAPTQTVTDPPQPPPYPPQAPRLRVVPTTIFLGETVRVVGTGFGPRETIDVDIARSPLAAGLPGESRRGDGSTVAMAPVAYQAAAPLHFTVRTDGNGDFSREYRPSTTGRLTFTATGRTTDRTASATLTVLRVAQPAPTRPGGLPVTGDSLGTPLAIGGGLVGAGVVLTLAGLLWRRRGRFGVGPTH</sequence>
<name>A0A562IFR3_MICOL</name>
<comment type="caution">
    <text evidence="4">The sequence shown here is derived from an EMBL/GenBank/DDBJ whole genome shotgun (WGS) entry which is preliminary data.</text>
</comment>